<gene>
    <name evidence="7" type="ORF">OBO34_17360</name>
</gene>
<dbReference type="InterPro" id="IPR050515">
    <property type="entry name" value="Beta-lactam/transpept"/>
</dbReference>
<comment type="subcellular location">
    <subcellularLocation>
        <location evidence="1">Membrane</location>
    </subcellularLocation>
</comment>
<dbReference type="Proteomes" id="UP001065549">
    <property type="component" value="Unassembled WGS sequence"/>
</dbReference>
<dbReference type="InterPro" id="IPR001460">
    <property type="entry name" value="PCN-bd_Tpept"/>
</dbReference>
<dbReference type="GO" id="GO:0005886">
    <property type="term" value="C:plasma membrane"/>
    <property type="evidence" value="ECO:0007669"/>
    <property type="project" value="TreeGrafter"/>
</dbReference>
<evidence type="ECO:0000256" key="4">
    <source>
        <dbReference type="SAM" id="Phobius"/>
    </source>
</evidence>
<keyword evidence="4" id="KW-1133">Transmembrane helix</keyword>
<dbReference type="Pfam" id="PF00905">
    <property type="entry name" value="Transpeptidase"/>
    <property type="match status" value="1"/>
</dbReference>
<evidence type="ECO:0000259" key="5">
    <source>
        <dbReference type="Pfam" id="PF00905"/>
    </source>
</evidence>
<keyword evidence="4" id="KW-0812">Transmembrane</keyword>
<sequence>MTKATNISKKRSIYIFGILAAVMLALCLRAGYIQIVKGETYTAMAENQQTRNKVVSANRGSISDRNGDIMAVSATTYVVWARPANIPKKELESTAKELAELLDLDKADVKKKLRQESVLVKIAKDLDEKTKEKVKDSKLNGIEITKGKTRYYPMKTLAAQVIGNVSSDGDGLAGLELQYNNELNGIAGRQVEKTDPAGRTLSYGTNDTYQAEDGLNVVTTLDAVVQSHAEKAIKTGKKNTKADKVTCLMMNPKTGEILASATTETYDPNNARIPLSDTEAKKVEKMSPKDKAEYLNKMWRNPLFSDTYEPGSTFKLLTLSAALEEKTSSLKQHFHCSGTYNVSGTILRCWRYDNPHGDETLKQAVGNSCNPVFIQLGKRLGVDTFYKYLDLFGITEKTGVDFPGEAQAQIQNKDKLTSVDFATMSYGQGISVTPVQLLTAVSAIGNDGVLVRPHMVSKLTDADGNTVKSYGTEVVRQAISKETAEEVKEAMEYVVEESGGTAAKVKGYKMGGKTGTAQNESKGLASKTYYASFVGLAPIDDPEVAILVVVDNPKGKIHGSEAAAPIVKEIMESVLPYLQARPSGK</sequence>
<keyword evidence="8" id="KW-1185">Reference proteome</keyword>
<feature type="domain" description="Penicillin-binding protein dimerisation" evidence="6">
    <location>
        <begin position="56"/>
        <end position="201"/>
    </location>
</feature>
<keyword evidence="3 4" id="KW-0472">Membrane</keyword>
<comment type="similarity">
    <text evidence="2">Belongs to the transpeptidase family.</text>
</comment>
<reference evidence="7" key="1">
    <citation type="submission" date="2022-09" db="EMBL/GenBank/DDBJ databases">
        <title>Culturomic study of gut microbiota in children with autism spectrum disorder.</title>
        <authorList>
            <person name="Efimov B.A."/>
            <person name="Chaplin A.V."/>
            <person name="Sokolova S.R."/>
            <person name="Pikina A.P."/>
            <person name="Korzhanova M."/>
            <person name="Belova V."/>
            <person name="Korostin D."/>
        </authorList>
    </citation>
    <scope>NUCLEOTIDE SEQUENCE</scope>
    <source>
        <strain evidence="7">ASD5510</strain>
    </source>
</reference>
<comment type="caution">
    <text evidence="7">The sequence shown here is derived from an EMBL/GenBank/DDBJ whole genome shotgun (WGS) entry which is preliminary data.</text>
</comment>
<proteinExistence type="inferred from homology"/>
<protein>
    <submittedName>
        <fullName evidence="7">Penicillin-binding transpeptidase domain-containing protein</fullName>
    </submittedName>
</protein>
<dbReference type="RefSeq" id="WP_253020315.1">
    <property type="nucleotide sequence ID" value="NZ_JAOSHN010000008.1"/>
</dbReference>
<organism evidence="7 8">
    <name type="scientific">Hominibacterium faecale</name>
    <dbReference type="NCBI Taxonomy" id="2839743"/>
    <lineage>
        <taxon>Bacteria</taxon>
        <taxon>Bacillati</taxon>
        <taxon>Bacillota</taxon>
        <taxon>Clostridia</taxon>
        <taxon>Peptostreptococcales</taxon>
        <taxon>Anaerovoracaceae</taxon>
        <taxon>Hominibacterium</taxon>
    </lineage>
</organism>
<evidence type="ECO:0000313" key="7">
    <source>
        <dbReference type="EMBL" id="MCU7380110.1"/>
    </source>
</evidence>
<dbReference type="InterPro" id="IPR012338">
    <property type="entry name" value="Beta-lactam/transpept-like"/>
</dbReference>
<dbReference type="InterPro" id="IPR005311">
    <property type="entry name" value="PBP_dimer"/>
</dbReference>
<dbReference type="InterPro" id="IPR036138">
    <property type="entry name" value="PBP_dimer_sf"/>
</dbReference>
<evidence type="ECO:0000256" key="2">
    <source>
        <dbReference type="ARBA" id="ARBA00007171"/>
    </source>
</evidence>
<dbReference type="PANTHER" id="PTHR30627:SF1">
    <property type="entry name" value="PEPTIDOGLYCAN D,D-TRANSPEPTIDASE FTSI"/>
    <property type="match status" value="1"/>
</dbReference>
<dbReference type="GO" id="GO:0071555">
    <property type="term" value="P:cell wall organization"/>
    <property type="evidence" value="ECO:0007669"/>
    <property type="project" value="TreeGrafter"/>
</dbReference>
<dbReference type="Gene3D" id="3.90.1310.10">
    <property type="entry name" value="Penicillin-binding protein 2a (Domain 2)"/>
    <property type="match status" value="1"/>
</dbReference>
<dbReference type="PANTHER" id="PTHR30627">
    <property type="entry name" value="PEPTIDOGLYCAN D,D-TRANSPEPTIDASE"/>
    <property type="match status" value="1"/>
</dbReference>
<dbReference type="SUPFAM" id="SSF56519">
    <property type="entry name" value="Penicillin binding protein dimerisation domain"/>
    <property type="match status" value="1"/>
</dbReference>
<evidence type="ECO:0000313" key="8">
    <source>
        <dbReference type="Proteomes" id="UP001065549"/>
    </source>
</evidence>
<dbReference type="Gene3D" id="3.40.710.10">
    <property type="entry name" value="DD-peptidase/beta-lactamase superfamily"/>
    <property type="match status" value="1"/>
</dbReference>
<evidence type="ECO:0000256" key="3">
    <source>
        <dbReference type="ARBA" id="ARBA00023136"/>
    </source>
</evidence>
<dbReference type="Pfam" id="PF03717">
    <property type="entry name" value="PBP_dimer"/>
    <property type="match status" value="1"/>
</dbReference>
<feature type="domain" description="Penicillin-binding protein transpeptidase" evidence="5">
    <location>
        <begin position="246"/>
        <end position="572"/>
    </location>
</feature>
<evidence type="ECO:0000256" key="1">
    <source>
        <dbReference type="ARBA" id="ARBA00004370"/>
    </source>
</evidence>
<dbReference type="EMBL" id="JAOSHN010000008">
    <property type="protein sequence ID" value="MCU7380110.1"/>
    <property type="molecule type" value="Genomic_DNA"/>
</dbReference>
<evidence type="ECO:0000259" key="6">
    <source>
        <dbReference type="Pfam" id="PF03717"/>
    </source>
</evidence>
<accession>A0A9J6QX88</accession>
<dbReference type="AlphaFoldDB" id="A0A9J6QX88"/>
<dbReference type="SUPFAM" id="SSF56601">
    <property type="entry name" value="beta-lactamase/transpeptidase-like"/>
    <property type="match status" value="1"/>
</dbReference>
<name>A0A9J6QX88_9FIRM</name>
<feature type="transmembrane region" description="Helical" evidence="4">
    <location>
        <begin position="12"/>
        <end position="32"/>
    </location>
</feature>
<dbReference type="GO" id="GO:0008658">
    <property type="term" value="F:penicillin binding"/>
    <property type="evidence" value="ECO:0007669"/>
    <property type="project" value="InterPro"/>
</dbReference>